<dbReference type="SUPFAM" id="SSF46589">
    <property type="entry name" value="tRNA-binding arm"/>
    <property type="match status" value="1"/>
</dbReference>
<comment type="pathway">
    <text evidence="6">Aminoacyl-tRNA biosynthesis; selenocysteinyl-tRNA(Sec) biosynthesis; L-seryl-tRNA(Sec) from L-serine and tRNA(Sec): step 1/1.</text>
</comment>
<dbReference type="Gene3D" id="3.30.930.10">
    <property type="entry name" value="Bira Bifunctional Protein, Domain 2"/>
    <property type="match status" value="1"/>
</dbReference>
<sequence length="428" mass="47450">MLDIQFMREHADIVKESQRKRGESVELVDDTLRADQQRRDALKAFEDARAQQKDMGKKVASAPADQKAALIAQTKELAAQVASLKDAADKANEDYTNLMWKFSNVVEDAAPEGGEDDYVVVKEIGTPRDFAAEGFEPKNHLELGEGVAGIDMRRGAKVSGSRFYFLRGAIARLELAMLTMAVDQAEANGFIMTTTPTLVRPEIMAGTGFLNSHADEIYRLREPDDSYLVGTSEVALAGMHADEILDLSNGPLRYAGWSSCYRREAGSAGKDTMGIIRVHQFNKVEMFTYVKQEDSQAEHQRLLAMEQEMLGKVEVPYRIIDTAAGDLGSSAARKFDCEAWVPTQGRYRELTSTSNCTEYQARRLNIRERLEEGGTRPVATLNGTLATTRWLVAILENHQTADGAIEIPAAMRPYMGGKEVIEPTTWEA</sequence>
<feature type="binding site" evidence="7">
    <location>
        <position position="231"/>
    </location>
    <ligand>
        <name>L-serine</name>
        <dbReference type="ChEBI" id="CHEBI:33384"/>
    </ligand>
</feature>
<evidence type="ECO:0000256" key="1">
    <source>
        <dbReference type="ARBA" id="ARBA00022598"/>
    </source>
</evidence>
<keyword evidence="2 6" id="KW-0547">Nucleotide-binding</keyword>
<evidence type="ECO:0000256" key="2">
    <source>
        <dbReference type="ARBA" id="ARBA00022741"/>
    </source>
</evidence>
<dbReference type="PRINTS" id="PR00981">
    <property type="entry name" value="TRNASYNTHSER"/>
</dbReference>
<proteinExistence type="inferred from homology"/>
<protein>
    <recommendedName>
        <fullName evidence="6">Serine--tRNA ligase</fullName>
        <ecNumber evidence="6">6.1.1.11</ecNumber>
    </recommendedName>
    <alternativeName>
        <fullName evidence="6">Seryl-tRNA synthetase</fullName>
        <shortName evidence="6">SerRS</shortName>
    </alternativeName>
    <alternativeName>
        <fullName evidence="6">Seryl-tRNA(Ser/Sec) synthetase</fullName>
    </alternativeName>
</protein>
<dbReference type="RefSeq" id="WP_094726058.1">
    <property type="nucleotide sequence ID" value="NZ_JBHLWS010000010.1"/>
</dbReference>
<dbReference type="InterPro" id="IPR045864">
    <property type="entry name" value="aa-tRNA-synth_II/BPL/LPL"/>
</dbReference>
<dbReference type="GO" id="GO:0006434">
    <property type="term" value="P:seryl-tRNA aminoacylation"/>
    <property type="evidence" value="ECO:0007669"/>
    <property type="project" value="UniProtKB-UniRule"/>
</dbReference>
<evidence type="ECO:0000313" key="11">
    <source>
        <dbReference type="Proteomes" id="UP000243657"/>
    </source>
</evidence>
<comment type="domain">
    <text evidence="6">Consists of two distinct domains, a catalytic core and a N-terminal extension that is involved in tRNA binding.</text>
</comment>
<comment type="similarity">
    <text evidence="6">Belongs to the class-II aminoacyl-tRNA synthetase family. Type-1 seryl-tRNA synthetase subfamily.</text>
</comment>
<comment type="catalytic activity">
    <reaction evidence="6">
        <text>tRNA(Ser) + L-serine + ATP = L-seryl-tRNA(Ser) + AMP + diphosphate + H(+)</text>
        <dbReference type="Rhea" id="RHEA:12292"/>
        <dbReference type="Rhea" id="RHEA-COMP:9669"/>
        <dbReference type="Rhea" id="RHEA-COMP:9703"/>
        <dbReference type="ChEBI" id="CHEBI:15378"/>
        <dbReference type="ChEBI" id="CHEBI:30616"/>
        <dbReference type="ChEBI" id="CHEBI:33019"/>
        <dbReference type="ChEBI" id="CHEBI:33384"/>
        <dbReference type="ChEBI" id="CHEBI:78442"/>
        <dbReference type="ChEBI" id="CHEBI:78533"/>
        <dbReference type="ChEBI" id="CHEBI:456215"/>
        <dbReference type="EC" id="6.1.1.11"/>
    </reaction>
</comment>
<keyword evidence="6" id="KW-0963">Cytoplasm</keyword>
<comment type="function">
    <text evidence="6">Catalyzes the attachment of serine to tRNA(Ser). Is also able to aminoacylate tRNA(Sec) with serine, to form the misacylated tRNA L-seryl-tRNA(Sec), which will be further converted into selenocysteinyl-tRNA(Sec).</text>
</comment>
<organism evidence="10 11">
    <name type="scientific">Alloscardovia macacae</name>
    <dbReference type="NCBI Taxonomy" id="1160091"/>
    <lineage>
        <taxon>Bacteria</taxon>
        <taxon>Bacillati</taxon>
        <taxon>Actinomycetota</taxon>
        <taxon>Actinomycetes</taxon>
        <taxon>Bifidobacteriales</taxon>
        <taxon>Bifidobacteriaceae</taxon>
        <taxon>Alloscardovia</taxon>
    </lineage>
</organism>
<evidence type="ECO:0000313" key="10">
    <source>
        <dbReference type="EMBL" id="OZG54952.1"/>
    </source>
</evidence>
<feature type="binding site" evidence="6">
    <location>
        <position position="278"/>
    </location>
    <ligand>
        <name>ATP</name>
        <dbReference type="ChEBI" id="CHEBI:30616"/>
    </ligand>
</feature>
<dbReference type="GO" id="GO:0016260">
    <property type="term" value="P:selenocysteine biosynthetic process"/>
    <property type="evidence" value="ECO:0007669"/>
    <property type="project" value="UniProtKB-UniRule"/>
</dbReference>
<gene>
    <name evidence="6" type="primary">serS</name>
    <name evidence="10" type="ORF">ALMA_0277</name>
</gene>
<dbReference type="GO" id="GO:0005524">
    <property type="term" value="F:ATP binding"/>
    <property type="evidence" value="ECO:0007669"/>
    <property type="project" value="UniProtKB-UniRule"/>
</dbReference>
<keyword evidence="4 6" id="KW-0648">Protein biosynthesis</keyword>
<keyword evidence="5 6" id="KW-0030">Aminoacyl-tRNA synthetase</keyword>
<dbReference type="PIRSF" id="PIRSF001529">
    <property type="entry name" value="Ser-tRNA-synth_IIa"/>
    <property type="match status" value="1"/>
</dbReference>
<feature type="binding site" evidence="7">
    <location>
        <position position="262"/>
    </location>
    <ligand>
        <name>L-serine</name>
        <dbReference type="ChEBI" id="CHEBI:33384"/>
    </ligand>
</feature>
<dbReference type="AlphaFoldDB" id="A0A261F744"/>
<dbReference type="PROSITE" id="PS50862">
    <property type="entry name" value="AA_TRNA_LIGASE_II"/>
    <property type="match status" value="1"/>
</dbReference>
<keyword evidence="11" id="KW-1185">Reference proteome</keyword>
<comment type="caution">
    <text evidence="10">The sequence shown here is derived from an EMBL/GenBank/DDBJ whole genome shotgun (WGS) entry which is preliminary data.</text>
</comment>
<dbReference type="InterPro" id="IPR006195">
    <property type="entry name" value="aa-tRNA-synth_II"/>
</dbReference>
<dbReference type="Gene3D" id="1.10.287.40">
    <property type="entry name" value="Serine-tRNA synthetase, tRNA binding domain"/>
    <property type="match status" value="1"/>
</dbReference>
<feature type="binding site" evidence="6">
    <location>
        <position position="384"/>
    </location>
    <ligand>
        <name>L-serine</name>
        <dbReference type="ChEBI" id="CHEBI:33384"/>
    </ligand>
</feature>
<dbReference type="HAMAP" id="MF_00176">
    <property type="entry name" value="Ser_tRNA_synth_type1"/>
    <property type="match status" value="1"/>
</dbReference>
<comment type="catalytic activity">
    <reaction evidence="6">
        <text>tRNA(Sec) + L-serine + ATP = L-seryl-tRNA(Sec) + AMP + diphosphate + H(+)</text>
        <dbReference type="Rhea" id="RHEA:42580"/>
        <dbReference type="Rhea" id="RHEA-COMP:9742"/>
        <dbReference type="Rhea" id="RHEA-COMP:10128"/>
        <dbReference type="ChEBI" id="CHEBI:15378"/>
        <dbReference type="ChEBI" id="CHEBI:30616"/>
        <dbReference type="ChEBI" id="CHEBI:33019"/>
        <dbReference type="ChEBI" id="CHEBI:33384"/>
        <dbReference type="ChEBI" id="CHEBI:78442"/>
        <dbReference type="ChEBI" id="CHEBI:78533"/>
        <dbReference type="ChEBI" id="CHEBI:456215"/>
        <dbReference type="EC" id="6.1.1.11"/>
    </reaction>
</comment>
<dbReference type="Pfam" id="PF02403">
    <property type="entry name" value="Seryl_tRNA_N"/>
    <property type="match status" value="1"/>
</dbReference>
<dbReference type="PANTHER" id="PTHR11778">
    <property type="entry name" value="SERYL-TRNA SYNTHETASE"/>
    <property type="match status" value="1"/>
</dbReference>
<dbReference type="GO" id="GO:0004828">
    <property type="term" value="F:serine-tRNA ligase activity"/>
    <property type="evidence" value="ECO:0007669"/>
    <property type="project" value="UniProtKB-UniRule"/>
</dbReference>
<feature type="binding site" evidence="6 8">
    <location>
        <begin position="349"/>
        <end position="352"/>
    </location>
    <ligand>
        <name>ATP</name>
        <dbReference type="ChEBI" id="CHEBI:30616"/>
    </ligand>
</feature>
<dbReference type="Proteomes" id="UP000243657">
    <property type="component" value="Unassembled WGS sequence"/>
</dbReference>
<reference evidence="10 11" key="1">
    <citation type="journal article" date="2017" name="BMC Genomics">
        <title>Comparative genomic and phylogenomic analyses of the Bifidobacteriaceae family.</title>
        <authorList>
            <person name="Lugli G.A."/>
            <person name="Milani C."/>
            <person name="Turroni F."/>
            <person name="Duranti S."/>
            <person name="Mancabelli L."/>
            <person name="Mangifesta M."/>
            <person name="Ferrario C."/>
            <person name="Modesto M."/>
            <person name="Mattarelli P."/>
            <person name="Jiri K."/>
            <person name="van Sinderen D."/>
            <person name="Ventura M."/>
        </authorList>
    </citation>
    <scope>NUCLEOTIDE SEQUENCE [LARGE SCALE GENOMIC DNA]</scope>
    <source>
        <strain evidence="10 11">DSM 24762</strain>
    </source>
</reference>
<dbReference type="NCBIfam" id="TIGR00414">
    <property type="entry name" value="serS"/>
    <property type="match status" value="1"/>
</dbReference>
<evidence type="ECO:0000256" key="3">
    <source>
        <dbReference type="ARBA" id="ARBA00022840"/>
    </source>
</evidence>
<accession>A0A261F744</accession>
<comment type="subunit">
    <text evidence="6">Homodimer. The tRNA molecule binds across the dimer.</text>
</comment>
<feature type="binding site" evidence="8">
    <location>
        <begin position="278"/>
        <end position="281"/>
    </location>
    <ligand>
        <name>ATP</name>
        <dbReference type="ChEBI" id="CHEBI:30616"/>
    </ligand>
</feature>
<dbReference type="InterPro" id="IPR015866">
    <property type="entry name" value="Ser-tRNA-synth_1_N"/>
</dbReference>
<dbReference type="GO" id="GO:0005737">
    <property type="term" value="C:cytoplasm"/>
    <property type="evidence" value="ECO:0007669"/>
    <property type="project" value="UniProtKB-SubCell"/>
</dbReference>
<dbReference type="CDD" id="cd00770">
    <property type="entry name" value="SerRS_core"/>
    <property type="match status" value="1"/>
</dbReference>
<feature type="binding site" evidence="6 8">
    <location>
        <begin position="262"/>
        <end position="264"/>
    </location>
    <ligand>
        <name>ATP</name>
        <dbReference type="ChEBI" id="CHEBI:30616"/>
    </ligand>
</feature>
<keyword evidence="1 6" id="KW-0436">Ligase</keyword>
<evidence type="ECO:0000259" key="9">
    <source>
        <dbReference type="PROSITE" id="PS50862"/>
    </source>
</evidence>
<dbReference type="InterPro" id="IPR002314">
    <property type="entry name" value="aa-tRNA-synt_IIb"/>
</dbReference>
<evidence type="ECO:0000256" key="5">
    <source>
        <dbReference type="ARBA" id="ARBA00023146"/>
    </source>
</evidence>
<comment type="subcellular location">
    <subcellularLocation>
        <location evidence="6">Cytoplasm</location>
    </subcellularLocation>
</comment>
<dbReference type="InterPro" id="IPR042103">
    <property type="entry name" value="SerRS_1_N_sf"/>
</dbReference>
<dbReference type="EC" id="6.1.1.11" evidence="6"/>
<keyword evidence="3 6" id="KW-0067">ATP-binding</keyword>
<dbReference type="EMBL" id="MWWT01000001">
    <property type="protein sequence ID" value="OZG54952.1"/>
    <property type="molecule type" value="Genomic_DNA"/>
</dbReference>
<dbReference type="Pfam" id="PF00587">
    <property type="entry name" value="tRNA-synt_2b"/>
    <property type="match status" value="1"/>
</dbReference>
<feature type="binding site" evidence="6">
    <location>
        <begin position="231"/>
        <end position="233"/>
    </location>
    <ligand>
        <name>L-serine</name>
        <dbReference type="ChEBI" id="CHEBI:33384"/>
    </ligand>
</feature>
<dbReference type="UniPathway" id="UPA00906">
    <property type="reaction ID" value="UER00895"/>
</dbReference>
<feature type="binding site" evidence="7">
    <location>
        <position position="382"/>
    </location>
    <ligand>
        <name>L-serine</name>
        <dbReference type="ChEBI" id="CHEBI:33384"/>
    </ligand>
</feature>
<feature type="site" description="Important for serine binding" evidence="7">
    <location>
        <position position="384"/>
    </location>
</feature>
<name>A0A261F744_9BIFI</name>
<evidence type="ECO:0000256" key="7">
    <source>
        <dbReference type="PIRSR" id="PIRSR001529-1"/>
    </source>
</evidence>
<evidence type="ECO:0000256" key="8">
    <source>
        <dbReference type="PIRSR" id="PIRSR001529-2"/>
    </source>
</evidence>
<feature type="domain" description="Aminoacyl-transfer RNA synthetases class-II family profile" evidence="9">
    <location>
        <begin position="186"/>
        <end position="408"/>
    </location>
</feature>
<evidence type="ECO:0000256" key="4">
    <source>
        <dbReference type="ARBA" id="ARBA00022917"/>
    </source>
</evidence>
<dbReference type="InterPro" id="IPR033729">
    <property type="entry name" value="SerRS_core"/>
</dbReference>
<evidence type="ECO:0000256" key="6">
    <source>
        <dbReference type="HAMAP-Rule" id="MF_00176"/>
    </source>
</evidence>
<feature type="binding site" evidence="6 7">
    <location>
        <position position="285"/>
    </location>
    <ligand>
        <name>L-serine</name>
        <dbReference type="ChEBI" id="CHEBI:33384"/>
    </ligand>
</feature>
<dbReference type="InterPro" id="IPR010978">
    <property type="entry name" value="tRNA-bd_arm"/>
</dbReference>
<dbReference type="SUPFAM" id="SSF55681">
    <property type="entry name" value="Class II aaRS and biotin synthetases"/>
    <property type="match status" value="1"/>
</dbReference>
<dbReference type="InterPro" id="IPR002317">
    <property type="entry name" value="Ser-tRNA-ligase_type_1"/>
</dbReference>